<name>A0A7I7PAJ1_9MYCO</name>
<reference evidence="2 3" key="1">
    <citation type="journal article" date="2019" name="Emerg. Microbes Infect.">
        <title>Comprehensive subspecies identification of 175 nontuberculous mycobacteria species based on 7547 genomic profiles.</title>
        <authorList>
            <person name="Matsumoto Y."/>
            <person name="Kinjo T."/>
            <person name="Motooka D."/>
            <person name="Nabeya D."/>
            <person name="Jung N."/>
            <person name="Uechi K."/>
            <person name="Horii T."/>
            <person name="Iida T."/>
            <person name="Fujita J."/>
            <person name="Nakamura S."/>
        </authorList>
    </citation>
    <scope>NUCLEOTIDE SEQUENCE [LARGE SCALE GENOMIC DNA]</scope>
    <source>
        <strain evidence="2 3">JCM 16367</strain>
    </source>
</reference>
<accession>A0A7I7PAJ1</accession>
<organism evidence="2 3">
    <name type="scientific">Mycobacterium noviomagense</name>
    <dbReference type="NCBI Taxonomy" id="459858"/>
    <lineage>
        <taxon>Bacteria</taxon>
        <taxon>Bacillati</taxon>
        <taxon>Actinomycetota</taxon>
        <taxon>Actinomycetes</taxon>
        <taxon>Mycobacteriales</taxon>
        <taxon>Mycobacteriaceae</taxon>
        <taxon>Mycobacterium</taxon>
    </lineage>
</organism>
<evidence type="ECO:0000313" key="3">
    <source>
        <dbReference type="Proteomes" id="UP000466894"/>
    </source>
</evidence>
<dbReference type="EMBL" id="AP022583">
    <property type="protein sequence ID" value="BBY05607.1"/>
    <property type="molecule type" value="Genomic_DNA"/>
</dbReference>
<proteinExistence type="predicted"/>
<evidence type="ECO:0000256" key="1">
    <source>
        <dbReference type="SAM" id="Phobius"/>
    </source>
</evidence>
<dbReference type="Proteomes" id="UP000466894">
    <property type="component" value="Chromosome"/>
</dbReference>
<keyword evidence="1" id="KW-0812">Transmembrane</keyword>
<dbReference type="AlphaFoldDB" id="A0A7I7PAJ1"/>
<sequence>MALDYFARRKPTEAARRLELRRFIAGAVIMGVSVAAPIIPAGKALAFCDATDCVPNVARDVAPAAPCEPHHFYDFGLDSKSRTYVCSPAGVWTPAGPLVGVREVALPCDAMDQSAQEPDGTPLVCEQINRTLRWVHRTDTPG</sequence>
<keyword evidence="1" id="KW-0472">Membrane</keyword>
<feature type="transmembrane region" description="Helical" evidence="1">
    <location>
        <begin position="20"/>
        <end position="39"/>
    </location>
</feature>
<keyword evidence="1" id="KW-1133">Transmembrane helix</keyword>
<evidence type="ECO:0000313" key="2">
    <source>
        <dbReference type="EMBL" id="BBY05607.1"/>
    </source>
</evidence>
<dbReference type="KEGG" id="mnv:MNVI_09250"/>
<gene>
    <name evidence="2" type="ORF">MNVI_09250</name>
</gene>
<protein>
    <submittedName>
        <fullName evidence="2">Uncharacterized protein</fullName>
    </submittedName>
</protein>